<dbReference type="AlphaFoldDB" id="A0A8J6QUF1"/>
<dbReference type="PROSITE" id="PS01246">
    <property type="entry name" value="UPF0003"/>
    <property type="match status" value="1"/>
</dbReference>
<keyword evidence="7" id="KW-0407">Ion channel</keyword>
<dbReference type="InterPro" id="IPR006685">
    <property type="entry name" value="MscS_channel_2nd"/>
</dbReference>
<name>A0A8J6QUF1_9GAMM</name>
<dbReference type="InterPro" id="IPR011014">
    <property type="entry name" value="MscS_channel_TM-2"/>
</dbReference>
<dbReference type="InterPro" id="IPR011066">
    <property type="entry name" value="MscS_channel_C_sf"/>
</dbReference>
<dbReference type="GO" id="GO:0005886">
    <property type="term" value="C:plasma membrane"/>
    <property type="evidence" value="ECO:0007669"/>
    <property type="project" value="UniProtKB-SubCell"/>
</dbReference>
<keyword evidence="7" id="KW-0406">Ion transport</keyword>
<sequence>MKIEGKRMEEYVNEGISLAMAYLPKVLLAIVFLWVGLWAIKKIVGLMDLAMTKKDIEVSLRGFLCSVLGSLLKVALVISVATMVGIEMTAFIAVLGAAGLAVGMALSGTLQNFAGGVIILLFKPYKVGDVIQAQGYTGSVSDIQIFVTVLKTPDNKTIIIPNAPLSTGSLVNFSIEKKRRVDLVFGIGYGDSIDQAREVILGIVNADERVHQDPEPFIKVGELADSSVNFVVRLWVNAEDYWGVHFDTIEAVKKAFDAQGVSIPFPQQDVHLHQVANQ</sequence>
<evidence type="ECO:0000256" key="1">
    <source>
        <dbReference type="ARBA" id="ARBA00004651"/>
    </source>
</evidence>
<feature type="transmembrane region" description="Helical" evidence="7">
    <location>
        <begin position="20"/>
        <end position="40"/>
    </location>
</feature>
<dbReference type="Gene3D" id="2.30.30.60">
    <property type="match status" value="1"/>
</dbReference>
<comment type="caution">
    <text evidence="10">The sequence shown here is derived from an EMBL/GenBank/DDBJ whole genome shotgun (WGS) entry which is preliminary data.</text>
</comment>
<evidence type="ECO:0000313" key="10">
    <source>
        <dbReference type="EMBL" id="MBD1388918.1"/>
    </source>
</evidence>
<comment type="similarity">
    <text evidence="2 7">Belongs to the MscS (TC 1.A.23) family.</text>
</comment>
<feature type="transmembrane region" description="Helical" evidence="7">
    <location>
        <begin position="60"/>
        <end position="84"/>
    </location>
</feature>
<evidence type="ECO:0000256" key="2">
    <source>
        <dbReference type="ARBA" id="ARBA00008017"/>
    </source>
</evidence>
<dbReference type="EMBL" id="JACXAF010000006">
    <property type="protein sequence ID" value="MBD1388918.1"/>
    <property type="molecule type" value="Genomic_DNA"/>
</dbReference>
<keyword evidence="6 7" id="KW-0472">Membrane</keyword>
<dbReference type="InterPro" id="IPR006686">
    <property type="entry name" value="MscS_channel_CS"/>
</dbReference>
<feature type="domain" description="Mechanosensitive ion channel MscS C-terminal" evidence="9">
    <location>
        <begin position="181"/>
        <end position="263"/>
    </location>
</feature>
<accession>A0A8J6QUF1</accession>
<dbReference type="InterPro" id="IPR049278">
    <property type="entry name" value="MS_channel_C"/>
</dbReference>
<comment type="subunit">
    <text evidence="7">Homoheptamer.</text>
</comment>
<dbReference type="GO" id="GO:0008381">
    <property type="term" value="F:mechanosensitive monoatomic ion channel activity"/>
    <property type="evidence" value="ECO:0007669"/>
    <property type="project" value="InterPro"/>
</dbReference>
<keyword evidence="5 7" id="KW-1133">Transmembrane helix</keyword>
<evidence type="ECO:0000256" key="4">
    <source>
        <dbReference type="ARBA" id="ARBA00022692"/>
    </source>
</evidence>
<feature type="transmembrane region" description="Helical" evidence="7">
    <location>
        <begin position="90"/>
        <end position="122"/>
    </location>
</feature>
<evidence type="ECO:0000259" key="9">
    <source>
        <dbReference type="Pfam" id="PF21082"/>
    </source>
</evidence>
<reference evidence="10" key="1">
    <citation type="submission" date="2020-09" db="EMBL/GenBank/DDBJ databases">
        <title>A novel bacterium of genus Neiella, isolated from South China Sea.</title>
        <authorList>
            <person name="Huang H."/>
            <person name="Mo K."/>
            <person name="Hu Y."/>
        </authorList>
    </citation>
    <scope>NUCLEOTIDE SEQUENCE</scope>
    <source>
        <strain evidence="10">HB171785</strain>
    </source>
</reference>
<keyword evidence="7" id="KW-0997">Cell inner membrane</keyword>
<protein>
    <recommendedName>
        <fullName evidence="7">Small-conductance mechanosensitive channel</fullName>
    </recommendedName>
</protein>
<dbReference type="PANTHER" id="PTHR30221:SF1">
    <property type="entry name" value="SMALL-CONDUCTANCE MECHANOSENSITIVE CHANNEL"/>
    <property type="match status" value="1"/>
</dbReference>
<evidence type="ECO:0000259" key="8">
    <source>
        <dbReference type="Pfam" id="PF00924"/>
    </source>
</evidence>
<comment type="caution">
    <text evidence="7">Lacks conserved residue(s) required for the propagation of feature annotation.</text>
</comment>
<dbReference type="SUPFAM" id="SSF50182">
    <property type="entry name" value="Sm-like ribonucleoproteins"/>
    <property type="match status" value="1"/>
</dbReference>
<dbReference type="Pfam" id="PF21082">
    <property type="entry name" value="MS_channel_3rd"/>
    <property type="match status" value="1"/>
</dbReference>
<evidence type="ECO:0000256" key="3">
    <source>
        <dbReference type="ARBA" id="ARBA00022475"/>
    </source>
</evidence>
<feature type="domain" description="Mechanosensitive ion channel MscS" evidence="8">
    <location>
        <begin position="109"/>
        <end position="174"/>
    </location>
</feature>
<keyword evidence="3" id="KW-1003">Cell membrane</keyword>
<dbReference type="Gene3D" id="3.30.70.100">
    <property type="match status" value="1"/>
</dbReference>
<keyword evidence="4 7" id="KW-0812">Transmembrane</keyword>
<keyword evidence="11" id="KW-1185">Reference proteome</keyword>
<comment type="subcellular location">
    <subcellularLocation>
        <location evidence="7">Cell inner membrane</location>
        <topology evidence="7">Multi-pass membrane protein</topology>
    </subcellularLocation>
    <subcellularLocation>
        <location evidence="1">Cell membrane</location>
        <topology evidence="1">Multi-pass membrane protein</topology>
    </subcellularLocation>
</comment>
<dbReference type="Gene3D" id="1.10.287.1260">
    <property type="match status" value="1"/>
</dbReference>
<dbReference type="Pfam" id="PF00924">
    <property type="entry name" value="MS_channel_2nd"/>
    <property type="match status" value="1"/>
</dbReference>
<dbReference type="InterPro" id="IPR045275">
    <property type="entry name" value="MscS_archaea/bacteria_type"/>
</dbReference>
<evidence type="ECO:0000256" key="5">
    <source>
        <dbReference type="ARBA" id="ARBA00022989"/>
    </source>
</evidence>
<dbReference type="SUPFAM" id="SSF82861">
    <property type="entry name" value="Mechanosensitive channel protein MscS (YggB), transmembrane region"/>
    <property type="match status" value="1"/>
</dbReference>
<dbReference type="InterPro" id="IPR010920">
    <property type="entry name" value="LSM_dom_sf"/>
</dbReference>
<evidence type="ECO:0000256" key="7">
    <source>
        <dbReference type="RuleBase" id="RU369025"/>
    </source>
</evidence>
<organism evidence="10 11">
    <name type="scientific">Neiella litorisoli</name>
    <dbReference type="NCBI Taxonomy" id="2771431"/>
    <lineage>
        <taxon>Bacteria</taxon>
        <taxon>Pseudomonadati</taxon>
        <taxon>Pseudomonadota</taxon>
        <taxon>Gammaproteobacteria</taxon>
        <taxon>Alteromonadales</taxon>
        <taxon>Echinimonadaceae</taxon>
        <taxon>Neiella</taxon>
    </lineage>
</organism>
<comment type="function">
    <text evidence="7">Mechanosensitive channel that participates in the regulation of osmotic pressure changes within the cell, opening in response to stretch forces in the membrane lipid bilayer, without the need for other proteins. Contributes to normal resistance to hypoosmotic shock. Forms an ion channel of 1.0 nanosiemens conductance with a slight preference for anions.</text>
</comment>
<dbReference type="PANTHER" id="PTHR30221">
    <property type="entry name" value="SMALL-CONDUCTANCE MECHANOSENSITIVE CHANNEL"/>
    <property type="match status" value="1"/>
</dbReference>
<evidence type="ECO:0000313" key="11">
    <source>
        <dbReference type="Proteomes" id="UP000638014"/>
    </source>
</evidence>
<gene>
    <name evidence="10" type="ORF">IC617_05710</name>
</gene>
<dbReference type="Proteomes" id="UP000638014">
    <property type="component" value="Unassembled WGS sequence"/>
</dbReference>
<evidence type="ECO:0000256" key="6">
    <source>
        <dbReference type="ARBA" id="ARBA00023136"/>
    </source>
</evidence>
<dbReference type="InterPro" id="IPR023408">
    <property type="entry name" value="MscS_beta-dom_sf"/>
</dbReference>
<dbReference type="SUPFAM" id="SSF82689">
    <property type="entry name" value="Mechanosensitive channel protein MscS (YggB), C-terminal domain"/>
    <property type="match status" value="1"/>
</dbReference>
<keyword evidence="7" id="KW-0813">Transport</keyword>
<proteinExistence type="inferred from homology"/>